<protein>
    <recommendedName>
        <fullName evidence="3">BZIP domain-containing protein</fullName>
    </recommendedName>
</protein>
<proteinExistence type="predicted"/>
<evidence type="ECO:0000256" key="2">
    <source>
        <dbReference type="SAM" id="MobiDB-lite"/>
    </source>
</evidence>
<dbReference type="Proteomes" id="UP000320475">
    <property type="component" value="Unassembled WGS sequence"/>
</dbReference>
<sequence>MPNEPAVHPNDLAMDARHHSDDDMPVDPSLPEPAQPSPKKNKGGGRYDPSTRDERTQARILRNRAAANASRLKKKKVAEHLERANSLLRSENERLAQRVKDLEVHNSSLESKLNALTCQVNAILSSRNAGSASSTLPLGHPLVKIEDSTIPLPLPASILSTSPSLVPLTLSSVEHPTTPARNDCLPAAELNKGLGSIKYEVDPDDTSTITDSNIIGPDIKMEHNHTDAIDGYKTGTTTAPVQGKDSSDSTNANNTIASTPTSSVKTESQDEELWALIAGSAPSSTMPLSTNEDSSSSFLFPLDHVNVNGSLLLSIEANQDVLYGFGEADETFASQWTESQTIMTDTQFMDSIISF</sequence>
<dbReference type="PROSITE" id="PS00036">
    <property type="entry name" value="BZIP_BASIC"/>
    <property type="match status" value="1"/>
</dbReference>
<feature type="compositionally biased region" description="Polar residues" evidence="2">
    <location>
        <begin position="248"/>
        <end position="266"/>
    </location>
</feature>
<reference evidence="4 5" key="1">
    <citation type="journal article" date="2019" name="Sci. Rep.">
        <title>Comparative genomics of chytrid fungi reveal insights into the obligate biotrophic and pathogenic lifestyle of Synchytrium endobioticum.</title>
        <authorList>
            <person name="van de Vossenberg B.T.L.H."/>
            <person name="Warris S."/>
            <person name="Nguyen H.D.T."/>
            <person name="van Gent-Pelzer M.P.E."/>
            <person name="Joly D.L."/>
            <person name="van de Geest H.C."/>
            <person name="Bonants P.J.M."/>
            <person name="Smith D.S."/>
            <person name="Levesque C.A."/>
            <person name="van der Lee T.A.J."/>
        </authorList>
    </citation>
    <scope>NUCLEOTIDE SEQUENCE [LARGE SCALE GENOMIC DNA]</scope>
    <source>
        <strain evidence="4 5">LEV6574</strain>
    </source>
</reference>
<accession>A0A507CMR7</accession>
<dbReference type="InterPro" id="IPR046347">
    <property type="entry name" value="bZIP_sf"/>
</dbReference>
<dbReference type="Pfam" id="PF00170">
    <property type="entry name" value="bZIP_1"/>
    <property type="match status" value="1"/>
</dbReference>
<comment type="caution">
    <text evidence="4">The sequence shown here is derived from an EMBL/GenBank/DDBJ whole genome shotgun (WGS) entry which is preliminary data.</text>
</comment>
<keyword evidence="1" id="KW-0175">Coiled coil</keyword>
<gene>
    <name evidence="4" type="ORF">SeLEV6574_g06810</name>
</gene>
<dbReference type="PROSITE" id="PS50217">
    <property type="entry name" value="BZIP"/>
    <property type="match status" value="1"/>
</dbReference>
<dbReference type="SUPFAM" id="SSF57959">
    <property type="entry name" value="Leucine zipper domain"/>
    <property type="match status" value="1"/>
</dbReference>
<feature type="coiled-coil region" evidence="1">
    <location>
        <begin position="78"/>
        <end position="119"/>
    </location>
</feature>
<dbReference type="Gene3D" id="1.20.5.170">
    <property type="match status" value="1"/>
</dbReference>
<evidence type="ECO:0000313" key="5">
    <source>
        <dbReference type="Proteomes" id="UP000320475"/>
    </source>
</evidence>
<dbReference type="EMBL" id="QEAM01000416">
    <property type="protein sequence ID" value="TPX40063.1"/>
    <property type="molecule type" value="Genomic_DNA"/>
</dbReference>
<feature type="domain" description="BZIP" evidence="3">
    <location>
        <begin position="53"/>
        <end position="116"/>
    </location>
</feature>
<dbReference type="CDD" id="cd14686">
    <property type="entry name" value="bZIP"/>
    <property type="match status" value="1"/>
</dbReference>
<feature type="region of interest" description="Disordered" evidence="2">
    <location>
        <begin position="235"/>
        <end position="268"/>
    </location>
</feature>
<evidence type="ECO:0000259" key="3">
    <source>
        <dbReference type="PROSITE" id="PS50217"/>
    </source>
</evidence>
<feature type="region of interest" description="Disordered" evidence="2">
    <location>
        <begin position="1"/>
        <end position="57"/>
    </location>
</feature>
<organism evidence="4 5">
    <name type="scientific">Synchytrium endobioticum</name>
    <dbReference type="NCBI Taxonomy" id="286115"/>
    <lineage>
        <taxon>Eukaryota</taxon>
        <taxon>Fungi</taxon>
        <taxon>Fungi incertae sedis</taxon>
        <taxon>Chytridiomycota</taxon>
        <taxon>Chytridiomycota incertae sedis</taxon>
        <taxon>Chytridiomycetes</taxon>
        <taxon>Synchytriales</taxon>
        <taxon>Synchytriaceae</taxon>
        <taxon>Synchytrium</taxon>
    </lineage>
</organism>
<dbReference type="SMART" id="SM00338">
    <property type="entry name" value="BRLZ"/>
    <property type="match status" value="1"/>
</dbReference>
<dbReference type="InterPro" id="IPR004827">
    <property type="entry name" value="bZIP"/>
</dbReference>
<evidence type="ECO:0000256" key="1">
    <source>
        <dbReference type="SAM" id="Coils"/>
    </source>
</evidence>
<dbReference type="AlphaFoldDB" id="A0A507CMR7"/>
<name>A0A507CMR7_9FUNG</name>
<evidence type="ECO:0000313" key="4">
    <source>
        <dbReference type="EMBL" id="TPX40063.1"/>
    </source>
</evidence>
<dbReference type="GO" id="GO:0003700">
    <property type="term" value="F:DNA-binding transcription factor activity"/>
    <property type="evidence" value="ECO:0007669"/>
    <property type="project" value="InterPro"/>
</dbReference>